<proteinExistence type="predicted"/>
<name>A0ABR0K5K3_9EURO</name>
<evidence type="ECO:0000313" key="2">
    <source>
        <dbReference type="Proteomes" id="UP001345013"/>
    </source>
</evidence>
<evidence type="ECO:0000313" key="1">
    <source>
        <dbReference type="EMBL" id="KAK5087470.1"/>
    </source>
</evidence>
<keyword evidence="2" id="KW-1185">Reference proteome</keyword>
<protein>
    <submittedName>
        <fullName evidence="1">Uncharacterized protein</fullName>
    </submittedName>
</protein>
<sequence>MTEAPQVPATLQHDRYPTVDLSNEDYLERAKPYGISSIQQLDWQSTWPLRRTEVDGLPRLIYDEPYRSDMNLWHLLLDYLLQHHAEKAFVYIRVGLRYRGKLVKLSSEDEDTTALWRKMLSAALSQGRLREVKLLTKPQGIVWDRPHLFSEVVGTALRYAGEGLADIMAWNLAVKNFDGFADVLRIFRTFRPEGSVQMRKFCSFHSRLKADKMYDEAMHDLWAQERADDAFLLHKYLVSKGDLPSSFDDIAPFLIYLTTKGDDPAPFLRQLAAAGASFAGQGVSVREVVTPQPGTGAAPMRVNKVSDAFAAKAFATKALSFDFVLRSLQAFGLTQIGPQAMRELGLAASDAAVFAQRLARLDEVGVGTGSSIYSRIVRKLCFSGEHNLLSQALQTDMHHEVFENRDLLLRLLSNHLHNAQWDQVNFLLAVLNHGETQTLSPMVKAELVEEAASQPRTLLGLTSNSSTGLATFDRYVMQNIVSKLLHSLCSMKSEQRSQGSRLAMARFTAGIMQDAVATVGHMKLHHWRLLLGELGQLGALDEVMILSHWVAKTTTQESLDDLKIPNRADALGDEEEHDHQKDIGASKVEEEFAISETPGAGLRNHNPTQCY</sequence>
<gene>
    <name evidence="1" type="ORF">LTR24_006661</name>
</gene>
<comment type="caution">
    <text evidence="1">The sequence shown here is derived from an EMBL/GenBank/DDBJ whole genome shotgun (WGS) entry which is preliminary data.</text>
</comment>
<dbReference type="EMBL" id="JAVRRG010000089">
    <property type="protein sequence ID" value="KAK5087470.1"/>
    <property type="molecule type" value="Genomic_DNA"/>
</dbReference>
<reference evidence="1 2" key="1">
    <citation type="submission" date="2023-08" db="EMBL/GenBank/DDBJ databases">
        <title>Black Yeasts Isolated from many extreme environments.</title>
        <authorList>
            <person name="Coleine C."/>
            <person name="Stajich J.E."/>
            <person name="Selbmann L."/>
        </authorList>
    </citation>
    <scope>NUCLEOTIDE SEQUENCE [LARGE SCALE GENOMIC DNA]</scope>
    <source>
        <strain evidence="1 2">CCFEE 5885</strain>
    </source>
</reference>
<organism evidence="1 2">
    <name type="scientific">Lithohypha guttulata</name>
    <dbReference type="NCBI Taxonomy" id="1690604"/>
    <lineage>
        <taxon>Eukaryota</taxon>
        <taxon>Fungi</taxon>
        <taxon>Dikarya</taxon>
        <taxon>Ascomycota</taxon>
        <taxon>Pezizomycotina</taxon>
        <taxon>Eurotiomycetes</taxon>
        <taxon>Chaetothyriomycetidae</taxon>
        <taxon>Chaetothyriales</taxon>
        <taxon>Trichomeriaceae</taxon>
        <taxon>Lithohypha</taxon>
    </lineage>
</organism>
<accession>A0ABR0K5K3</accession>
<dbReference type="Proteomes" id="UP001345013">
    <property type="component" value="Unassembled WGS sequence"/>
</dbReference>